<accession>A0AAD7B4F3</accession>
<keyword evidence="3" id="KW-1185">Reference proteome</keyword>
<sequence>MSDAATHNTAATSHIHPLTTDNLAPADPPPYPKHAENLAIITNATSQELICSGNPAFAHLIQSNMRSAEEYTALVRAYLRLAEYCHYVVKMHSDIRQVCTVSLHLPSQISSRASLSERQLENYPPFWPFDPDRPSAEEAAGLYEYRAVFRRSPGLQCSLAELQSR</sequence>
<proteinExistence type="predicted"/>
<evidence type="ECO:0000313" key="2">
    <source>
        <dbReference type="EMBL" id="KAJ7609693.1"/>
    </source>
</evidence>
<dbReference type="Proteomes" id="UP001221142">
    <property type="component" value="Unassembled WGS sequence"/>
</dbReference>
<gene>
    <name evidence="2" type="ORF">FB45DRAFT_1038495</name>
</gene>
<feature type="region of interest" description="Disordered" evidence="1">
    <location>
        <begin position="1"/>
        <end position="31"/>
    </location>
</feature>
<evidence type="ECO:0000313" key="3">
    <source>
        <dbReference type="Proteomes" id="UP001221142"/>
    </source>
</evidence>
<feature type="compositionally biased region" description="Polar residues" evidence="1">
    <location>
        <begin position="1"/>
        <end position="12"/>
    </location>
</feature>
<dbReference type="EMBL" id="JARKIF010000038">
    <property type="protein sequence ID" value="KAJ7609693.1"/>
    <property type="molecule type" value="Genomic_DNA"/>
</dbReference>
<name>A0AAD7B4F3_9AGAR</name>
<dbReference type="AlphaFoldDB" id="A0AAD7B4F3"/>
<organism evidence="2 3">
    <name type="scientific">Roridomyces roridus</name>
    <dbReference type="NCBI Taxonomy" id="1738132"/>
    <lineage>
        <taxon>Eukaryota</taxon>
        <taxon>Fungi</taxon>
        <taxon>Dikarya</taxon>
        <taxon>Basidiomycota</taxon>
        <taxon>Agaricomycotina</taxon>
        <taxon>Agaricomycetes</taxon>
        <taxon>Agaricomycetidae</taxon>
        <taxon>Agaricales</taxon>
        <taxon>Marasmiineae</taxon>
        <taxon>Mycenaceae</taxon>
        <taxon>Roridomyces</taxon>
    </lineage>
</organism>
<protein>
    <submittedName>
        <fullName evidence="2">Uncharacterized protein</fullName>
    </submittedName>
</protein>
<evidence type="ECO:0000256" key="1">
    <source>
        <dbReference type="SAM" id="MobiDB-lite"/>
    </source>
</evidence>
<reference evidence="2" key="1">
    <citation type="submission" date="2023-03" db="EMBL/GenBank/DDBJ databases">
        <title>Massive genome expansion in bonnet fungi (Mycena s.s.) driven by repeated elements and novel gene families across ecological guilds.</title>
        <authorList>
            <consortium name="Lawrence Berkeley National Laboratory"/>
            <person name="Harder C.B."/>
            <person name="Miyauchi S."/>
            <person name="Viragh M."/>
            <person name="Kuo A."/>
            <person name="Thoen E."/>
            <person name="Andreopoulos B."/>
            <person name="Lu D."/>
            <person name="Skrede I."/>
            <person name="Drula E."/>
            <person name="Henrissat B."/>
            <person name="Morin E."/>
            <person name="Kohler A."/>
            <person name="Barry K."/>
            <person name="LaButti K."/>
            <person name="Morin E."/>
            <person name="Salamov A."/>
            <person name="Lipzen A."/>
            <person name="Mereny Z."/>
            <person name="Hegedus B."/>
            <person name="Baldrian P."/>
            <person name="Stursova M."/>
            <person name="Weitz H."/>
            <person name="Taylor A."/>
            <person name="Grigoriev I.V."/>
            <person name="Nagy L.G."/>
            <person name="Martin F."/>
            <person name="Kauserud H."/>
        </authorList>
    </citation>
    <scope>NUCLEOTIDE SEQUENCE</scope>
    <source>
        <strain evidence="2">9284</strain>
    </source>
</reference>
<comment type="caution">
    <text evidence="2">The sequence shown here is derived from an EMBL/GenBank/DDBJ whole genome shotgun (WGS) entry which is preliminary data.</text>
</comment>